<dbReference type="GO" id="GO:0005829">
    <property type="term" value="C:cytosol"/>
    <property type="evidence" value="ECO:0007669"/>
    <property type="project" value="TreeGrafter"/>
</dbReference>
<keyword evidence="3" id="KW-1185">Reference proteome</keyword>
<evidence type="ECO:0000313" key="2">
    <source>
        <dbReference type="EMBL" id="MBB4286539.1"/>
    </source>
</evidence>
<protein>
    <submittedName>
        <fullName evidence="2">L-lactate dehydrogenase complex protein LldE</fullName>
    </submittedName>
</protein>
<comment type="caution">
    <text evidence="2">The sequence shown here is derived from an EMBL/GenBank/DDBJ whole genome shotgun (WGS) entry which is preliminary data.</text>
</comment>
<sequence length="277" mass="28687">MQSSAAPSSPPSAPAPPAAPRVALFVTCLADLFRPTVGFAALRLLEQAGCVVSVPEGQTCCGQPAYNSGDRADARAQAKAMVEALNAEAVDYVVAPSGSCASQIRHHYPVLLADDPALAARARHLADKTHELVSFLVDVRGWTDVTARLDAAVTYHDTCSGLRELGIKDQPRALLSKVAGLELRELAAAEECCGFGGTFCVKYPDISGRMVGDKADDIAGTGAGLVLGGDLGCLLNIAGHLKRRGSAVQARHVAEVLAGLTDGPAIGEADPTVEHGR</sequence>
<dbReference type="EMBL" id="JACIGI010000017">
    <property type="protein sequence ID" value="MBB4286539.1"/>
    <property type="molecule type" value="Genomic_DNA"/>
</dbReference>
<dbReference type="PANTHER" id="PTHR30296:SF0">
    <property type="entry name" value="LACTATE UTILIZATION PROTEIN A"/>
    <property type="match status" value="1"/>
</dbReference>
<evidence type="ECO:0000313" key="3">
    <source>
        <dbReference type="Proteomes" id="UP000555728"/>
    </source>
</evidence>
<dbReference type="Proteomes" id="UP000555728">
    <property type="component" value="Unassembled WGS sequence"/>
</dbReference>
<feature type="domain" description="Cysteine-rich" evidence="1">
    <location>
        <begin position="153"/>
        <end position="237"/>
    </location>
</feature>
<dbReference type="Pfam" id="PF02754">
    <property type="entry name" value="CCG"/>
    <property type="match status" value="2"/>
</dbReference>
<dbReference type="InterPro" id="IPR004017">
    <property type="entry name" value="Cys_rich_dom"/>
</dbReference>
<dbReference type="PANTHER" id="PTHR30296">
    <property type="entry name" value="UNCHARACTERIZED PROTEIN YKGE"/>
    <property type="match status" value="1"/>
</dbReference>
<evidence type="ECO:0000259" key="1">
    <source>
        <dbReference type="Pfam" id="PF02754"/>
    </source>
</evidence>
<organism evidence="2 3">
    <name type="scientific">Roseospira goensis</name>
    <dbReference type="NCBI Taxonomy" id="391922"/>
    <lineage>
        <taxon>Bacteria</taxon>
        <taxon>Pseudomonadati</taxon>
        <taxon>Pseudomonadota</taxon>
        <taxon>Alphaproteobacteria</taxon>
        <taxon>Rhodospirillales</taxon>
        <taxon>Rhodospirillaceae</taxon>
        <taxon>Roseospira</taxon>
    </lineage>
</organism>
<accession>A0A7W6S1P0</accession>
<gene>
    <name evidence="2" type="ORF">GGD88_002271</name>
</gene>
<dbReference type="RefSeq" id="WP_184435469.1">
    <property type="nucleotide sequence ID" value="NZ_JACIGI010000017.1"/>
</dbReference>
<name>A0A7W6S1P0_9PROT</name>
<dbReference type="AlphaFoldDB" id="A0A7W6S1P0"/>
<feature type="domain" description="Cysteine-rich" evidence="1">
    <location>
        <begin position="22"/>
        <end position="105"/>
    </location>
</feature>
<reference evidence="2 3" key="1">
    <citation type="submission" date="2020-08" db="EMBL/GenBank/DDBJ databases">
        <title>Genome sequencing of Purple Non-Sulfur Bacteria from various extreme environments.</title>
        <authorList>
            <person name="Mayer M."/>
        </authorList>
    </citation>
    <scope>NUCLEOTIDE SEQUENCE [LARGE SCALE GENOMIC DNA]</scope>
    <source>
        <strain evidence="2 3">JA135</strain>
    </source>
</reference>
<proteinExistence type="predicted"/>
<dbReference type="GO" id="GO:0016491">
    <property type="term" value="F:oxidoreductase activity"/>
    <property type="evidence" value="ECO:0007669"/>
    <property type="project" value="UniProtKB-ARBA"/>
</dbReference>